<feature type="region of interest" description="Disordered" evidence="1">
    <location>
        <begin position="128"/>
        <end position="160"/>
    </location>
</feature>
<protein>
    <submittedName>
        <fullName evidence="2">Uncharacterized protein</fullName>
    </submittedName>
</protein>
<dbReference type="RefSeq" id="WP_381727279.1">
    <property type="nucleotide sequence ID" value="NZ_JBHVBU010000058.1"/>
</dbReference>
<gene>
    <name evidence="2" type="ORF">ACFU0X_20645</name>
</gene>
<dbReference type="Proteomes" id="UP001600650">
    <property type="component" value="Unassembled WGS sequence"/>
</dbReference>
<evidence type="ECO:0000256" key="1">
    <source>
        <dbReference type="SAM" id="MobiDB-lite"/>
    </source>
</evidence>
<feature type="compositionally biased region" description="Basic and acidic residues" evidence="1">
    <location>
        <begin position="129"/>
        <end position="140"/>
    </location>
</feature>
<organism evidence="2 3">
    <name type="scientific">Streptomyces cellulosae</name>
    <dbReference type="NCBI Taxonomy" id="1968"/>
    <lineage>
        <taxon>Bacteria</taxon>
        <taxon>Bacillati</taxon>
        <taxon>Actinomycetota</taxon>
        <taxon>Actinomycetes</taxon>
        <taxon>Kitasatosporales</taxon>
        <taxon>Streptomycetaceae</taxon>
        <taxon>Streptomyces</taxon>
    </lineage>
</organism>
<comment type="caution">
    <text evidence="2">The sequence shown here is derived from an EMBL/GenBank/DDBJ whole genome shotgun (WGS) entry which is preliminary data.</text>
</comment>
<sequence>MTAPDRHLAEALRLTPLDATSRPVQHGDVLTPTAPVTVLIAAHPDHPSPAHVTLTLTVDLTTTPDADLERTIVELHQAAAAAPDLGIEAQLPTGAPDRWGYLVAPWATDISLDLDTPTPGQLTVLTARTRADSPLRRAQDPDGQPVHTRFSLTDTPPLTP</sequence>
<evidence type="ECO:0000313" key="2">
    <source>
        <dbReference type="EMBL" id="MFE7965411.1"/>
    </source>
</evidence>
<dbReference type="EMBL" id="JBHVBU010000058">
    <property type="protein sequence ID" value="MFE7965411.1"/>
    <property type="molecule type" value="Genomic_DNA"/>
</dbReference>
<proteinExistence type="predicted"/>
<evidence type="ECO:0000313" key="3">
    <source>
        <dbReference type="Proteomes" id="UP001600650"/>
    </source>
</evidence>
<name>A0ABW6JJ57_STRCE</name>
<keyword evidence="3" id="KW-1185">Reference proteome</keyword>
<reference evidence="2 3" key="1">
    <citation type="submission" date="2024-09" db="EMBL/GenBank/DDBJ databases">
        <title>The Natural Products Discovery Center: Release of the First 8490 Sequenced Strains for Exploring Actinobacteria Biosynthetic Diversity.</title>
        <authorList>
            <person name="Kalkreuter E."/>
            <person name="Kautsar S.A."/>
            <person name="Yang D."/>
            <person name="Bader C.D."/>
            <person name="Teijaro C.N."/>
            <person name="Fluegel L."/>
            <person name="Davis C.M."/>
            <person name="Simpson J.R."/>
            <person name="Lauterbach L."/>
            <person name="Steele A.D."/>
            <person name="Gui C."/>
            <person name="Meng S."/>
            <person name="Li G."/>
            <person name="Viehrig K."/>
            <person name="Ye F."/>
            <person name="Su P."/>
            <person name="Kiefer A.F."/>
            <person name="Nichols A."/>
            <person name="Cepeda A.J."/>
            <person name="Yan W."/>
            <person name="Fan B."/>
            <person name="Jiang Y."/>
            <person name="Adhikari A."/>
            <person name="Zheng C.-J."/>
            <person name="Schuster L."/>
            <person name="Cowan T.M."/>
            <person name="Smanski M.J."/>
            <person name="Chevrette M.G."/>
            <person name="De Carvalho L.P.S."/>
            <person name="Shen B."/>
        </authorList>
    </citation>
    <scope>NUCLEOTIDE SEQUENCE [LARGE SCALE GENOMIC DNA]</scope>
    <source>
        <strain evidence="2 3">NPDC057399</strain>
    </source>
</reference>
<feature type="compositionally biased region" description="Polar residues" evidence="1">
    <location>
        <begin position="150"/>
        <end position="160"/>
    </location>
</feature>
<accession>A0ABW6JJ57</accession>